<dbReference type="PANTHER" id="PTHR15835">
    <property type="entry name" value="NUCLEAR-INTERACTING PARTNER OF ALK"/>
    <property type="match status" value="1"/>
</dbReference>
<reference evidence="9" key="1">
    <citation type="submission" date="2020-07" db="EMBL/GenBank/DDBJ databases">
        <authorList>
            <person name="Nieuwenhuis M."/>
            <person name="Van De Peppel L.J.J."/>
        </authorList>
    </citation>
    <scope>NUCLEOTIDE SEQUENCE</scope>
    <source>
        <strain evidence="9">AP01</strain>
        <tissue evidence="9">Mycelium</tissue>
    </source>
</reference>
<keyword evidence="3" id="KW-0863">Zinc-finger</keyword>
<organism evidence="9 10">
    <name type="scientific">Asterophora parasitica</name>
    <dbReference type="NCBI Taxonomy" id="117018"/>
    <lineage>
        <taxon>Eukaryota</taxon>
        <taxon>Fungi</taxon>
        <taxon>Dikarya</taxon>
        <taxon>Basidiomycota</taxon>
        <taxon>Agaricomycotina</taxon>
        <taxon>Agaricomycetes</taxon>
        <taxon>Agaricomycetidae</taxon>
        <taxon>Agaricales</taxon>
        <taxon>Tricholomatineae</taxon>
        <taxon>Lyophyllaceae</taxon>
        <taxon>Asterophora</taxon>
    </lineage>
</organism>
<dbReference type="PANTHER" id="PTHR15835:SF6">
    <property type="entry name" value="ZINC FINGER C3HC-TYPE PROTEIN 1"/>
    <property type="match status" value="1"/>
</dbReference>
<feature type="region of interest" description="Disordered" evidence="6">
    <location>
        <begin position="284"/>
        <end position="311"/>
    </location>
</feature>
<dbReference type="Pfam" id="PF08600">
    <property type="entry name" value="NuBaID_C"/>
    <property type="match status" value="1"/>
</dbReference>
<feature type="domain" description="C3HC-type" evidence="7">
    <location>
        <begin position="140"/>
        <end position="262"/>
    </location>
</feature>
<evidence type="ECO:0000256" key="6">
    <source>
        <dbReference type="SAM" id="MobiDB-lite"/>
    </source>
</evidence>
<evidence type="ECO:0000259" key="8">
    <source>
        <dbReference type="Pfam" id="PF08600"/>
    </source>
</evidence>
<feature type="compositionally biased region" description="Low complexity" evidence="6">
    <location>
        <begin position="1"/>
        <end position="12"/>
    </location>
</feature>
<evidence type="ECO:0000256" key="1">
    <source>
        <dbReference type="ARBA" id="ARBA00004123"/>
    </source>
</evidence>
<reference evidence="9" key="2">
    <citation type="submission" date="2021-10" db="EMBL/GenBank/DDBJ databases">
        <title>Phylogenomics reveals ancestral predisposition of the termite-cultivated fungus Termitomyces towards a domesticated lifestyle.</title>
        <authorList>
            <person name="Auxier B."/>
            <person name="Grum-Grzhimaylo A."/>
            <person name="Cardenas M.E."/>
            <person name="Lodge J.D."/>
            <person name="Laessoe T."/>
            <person name="Pedersen O."/>
            <person name="Smith M.E."/>
            <person name="Kuyper T.W."/>
            <person name="Franco-Molano E.A."/>
            <person name="Baroni T.J."/>
            <person name="Aanen D.K."/>
        </authorList>
    </citation>
    <scope>NUCLEOTIDE SEQUENCE</scope>
    <source>
        <strain evidence="9">AP01</strain>
        <tissue evidence="9">Mycelium</tissue>
    </source>
</reference>
<dbReference type="InterPro" id="IPR013909">
    <property type="entry name" value="NuBaID_C"/>
</dbReference>
<evidence type="ECO:0000313" key="10">
    <source>
        <dbReference type="Proteomes" id="UP000775547"/>
    </source>
</evidence>
<feature type="domain" description="NuBaID C-terminal" evidence="8">
    <location>
        <begin position="409"/>
        <end position="507"/>
    </location>
</feature>
<name>A0A9P7G8N1_9AGAR</name>
<sequence>MIPLTPATPTPTSLHAPGQETTSDIASTLRTTKRKLDDAFQSLDTAVGPSEVQRPSPAKKSHTIRSLYSTLAKYGIKTKESRPASAVATESPATTKSTPHLTAILTRAATRTRKAFPFKFSTSSSTAPALPPTADYRPSSLPAFLLRLATFKLSTYANKPTTIDAVAAAKCGWINDGKDRLVCGLCKSSWVVVGRDGMNKDAANALLEKQRASLVELHKNGCPWKTRQCDPTIYRIPLQSPATMVKDIKSNAISLDHLVRNIEIKHPLTSTQISSLQSTVSSVTVASPASQSDSSDNPEDEDTDVFMSPPGEISIPSTTAILTSLFGWILAPAAVQEPSRPPPLTRGTSLASAPRTPGPGSISRASSVRPMTPTRATTPPPSALQGAPTTHPRLPSSQFTFRAPANVNFKHDTTPLLYCALCQRRVGLWAFAPQPNLITAETPSASLTTTPRDSIEIGSVVTSAATTAQFASPAGSTAVQPTSSKKATPHRQFDLLKEHRSYCPYVVRSTVVPTLPVPPVTGNANLHRSNSAASHVSSVQIGNGIGSSAIEGWRAVLTVVLRYGAGQRHRLGLDFADRLRRESGTSTGEGVDTEDVDSVKAMVAGVKSRGGKDLLRYVKGLLG</sequence>
<feature type="region of interest" description="Disordered" evidence="6">
    <location>
        <begin position="336"/>
        <end position="397"/>
    </location>
</feature>
<accession>A0A9P7G8N1</accession>
<evidence type="ECO:0008006" key="11">
    <source>
        <dbReference type="Google" id="ProtNLM"/>
    </source>
</evidence>
<keyword evidence="2" id="KW-0479">Metal-binding</keyword>
<evidence type="ECO:0000256" key="2">
    <source>
        <dbReference type="ARBA" id="ARBA00022723"/>
    </source>
</evidence>
<gene>
    <name evidence="9" type="ORF">DXG03_002288</name>
</gene>
<evidence type="ECO:0000256" key="3">
    <source>
        <dbReference type="ARBA" id="ARBA00022771"/>
    </source>
</evidence>
<keyword evidence="5" id="KW-0539">Nucleus</keyword>
<evidence type="ECO:0000313" key="9">
    <source>
        <dbReference type="EMBL" id="KAG5642712.1"/>
    </source>
</evidence>
<keyword evidence="10" id="KW-1185">Reference proteome</keyword>
<evidence type="ECO:0000256" key="4">
    <source>
        <dbReference type="ARBA" id="ARBA00022833"/>
    </source>
</evidence>
<keyword evidence="4" id="KW-0862">Zinc</keyword>
<evidence type="ECO:0000259" key="7">
    <source>
        <dbReference type="Pfam" id="PF07967"/>
    </source>
</evidence>
<comment type="caution">
    <text evidence="9">The sequence shown here is derived from an EMBL/GenBank/DDBJ whole genome shotgun (WGS) entry which is preliminary data.</text>
</comment>
<dbReference type="AlphaFoldDB" id="A0A9P7G8N1"/>
<protein>
    <recommendedName>
        <fullName evidence="11">Zf-C3HC-domain-containing protein</fullName>
    </recommendedName>
</protein>
<proteinExistence type="predicted"/>
<dbReference type="GO" id="GO:0008270">
    <property type="term" value="F:zinc ion binding"/>
    <property type="evidence" value="ECO:0007669"/>
    <property type="project" value="UniProtKB-KW"/>
</dbReference>
<dbReference type="GO" id="GO:0005634">
    <property type="term" value="C:nucleus"/>
    <property type="evidence" value="ECO:0007669"/>
    <property type="project" value="UniProtKB-SubCell"/>
</dbReference>
<dbReference type="InterPro" id="IPR012935">
    <property type="entry name" value="NuBaID_N"/>
</dbReference>
<dbReference type="EMBL" id="JABCKV010000163">
    <property type="protein sequence ID" value="KAG5642712.1"/>
    <property type="molecule type" value="Genomic_DNA"/>
</dbReference>
<dbReference type="OrthoDB" id="2592092at2759"/>
<dbReference type="Pfam" id="PF07967">
    <property type="entry name" value="zf-C3HC"/>
    <property type="match status" value="1"/>
</dbReference>
<feature type="region of interest" description="Disordered" evidence="6">
    <location>
        <begin position="1"/>
        <end position="24"/>
    </location>
</feature>
<evidence type="ECO:0000256" key="5">
    <source>
        <dbReference type="ARBA" id="ARBA00023242"/>
    </source>
</evidence>
<dbReference type="Proteomes" id="UP000775547">
    <property type="component" value="Unassembled WGS sequence"/>
</dbReference>
<comment type="subcellular location">
    <subcellularLocation>
        <location evidence="1">Nucleus</location>
    </subcellularLocation>
</comment>